<dbReference type="Pfam" id="PF13936">
    <property type="entry name" value="HTH_38"/>
    <property type="match status" value="1"/>
</dbReference>
<feature type="region of interest" description="Disordered" evidence="1">
    <location>
        <begin position="98"/>
        <end position="151"/>
    </location>
</feature>
<name>A0AA37TLY5_9HYPH</name>
<feature type="domain" description="Transposase IS30-like HTH" evidence="2">
    <location>
        <begin position="144"/>
        <end position="172"/>
    </location>
</feature>
<dbReference type="RefSeq" id="WP_238199964.1">
    <property type="nucleotide sequence ID" value="NZ_BPQZ01000053.1"/>
</dbReference>
<dbReference type="Proteomes" id="UP001157440">
    <property type="component" value="Unassembled WGS sequence"/>
</dbReference>
<dbReference type="InterPro" id="IPR036388">
    <property type="entry name" value="WH-like_DNA-bd_sf"/>
</dbReference>
<comment type="caution">
    <text evidence="3">The sequence shown here is derived from an EMBL/GenBank/DDBJ whole genome shotgun (WGS) entry which is preliminary data.</text>
</comment>
<reference evidence="4" key="1">
    <citation type="journal article" date="2019" name="Int. J. Syst. Evol. Microbiol.">
        <title>The Global Catalogue of Microorganisms (GCM) 10K type strain sequencing project: providing services to taxonomists for standard genome sequencing and annotation.</title>
        <authorList>
            <consortium name="The Broad Institute Genomics Platform"/>
            <consortium name="The Broad Institute Genome Sequencing Center for Infectious Disease"/>
            <person name="Wu L."/>
            <person name="Ma J."/>
        </authorList>
    </citation>
    <scope>NUCLEOTIDE SEQUENCE [LARGE SCALE GENOMIC DNA]</scope>
    <source>
        <strain evidence="4">NBRC 103632</strain>
    </source>
</reference>
<evidence type="ECO:0000259" key="2">
    <source>
        <dbReference type="Pfam" id="PF13936"/>
    </source>
</evidence>
<dbReference type="InterPro" id="IPR025246">
    <property type="entry name" value="IS30-like_HTH"/>
</dbReference>
<sequence>MTRDEFDLREAAAFVITPGGMANRPTLMGWTDGPASSLPLEVRRDIASGVRMAATAKGVQAELDTWRAQRDPAVWVRARMALLIERLEALDTPSDAVEPLGAVDRLPEPEQPQPRAPAHTGREIQTPAAVDQPKHPGSKQERAREAVRALLSTGVSNREIARRVGVSPSTVAAVQKAVAESAQVEQLG</sequence>
<protein>
    <recommendedName>
        <fullName evidence="2">Transposase IS30-like HTH domain-containing protein</fullName>
    </recommendedName>
</protein>
<evidence type="ECO:0000313" key="4">
    <source>
        <dbReference type="Proteomes" id="UP001157440"/>
    </source>
</evidence>
<dbReference type="AlphaFoldDB" id="A0AA37TLY5"/>
<evidence type="ECO:0000256" key="1">
    <source>
        <dbReference type="SAM" id="MobiDB-lite"/>
    </source>
</evidence>
<proteinExistence type="predicted"/>
<accession>A0AA37TLY5</accession>
<evidence type="ECO:0000313" key="3">
    <source>
        <dbReference type="EMBL" id="GLS74632.1"/>
    </source>
</evidence>
<feature type="compositionally biased region" description="Basic and acidic residues" evidence="1">
    <location>
        <begin position="132"/>
        <end position="147"/>
    </location>
</feature>
<keyword evidence="4" id="KW-1185">Reference proteome</keyword>
<gene>
    <name evidence="3" type="ORF">GCM10007890_66500</name>
</gene>
<organism evidence="3 4">
    <name type="scientific">Methylobacterium tardum</name>
    <dbReference type="NCBI Taxonomy" id="374432"/>
    <lineage>
        <taxon>Bacteria</taxon>
        <taxon>Pseudomonadati</taxon>
        <taxon>Pseudomonadota</taxon>
        <taxon>Alphaproteobacteria</taxon>
        <taxon>Hyphomicrobiales</taxon>
        <taxon>Methylobacteriaceae</taxon>
        <taxon>Methylobacterium</taxon>
    </lineage>
</organism>
<dbReference type="EMBL" id="BSPL01000053">
    <property type="protein sequence ID" value="GLS74632.1"/>
    <property type="molecule type" value="Genomic_DNA"/>
</dbReference>
<dbReference type="Gene3D" id="1.10.10.10">
    <property type="entry name" value="Winged helix-like DNA-binding domain superfamily/Winged helix DNA-binding domain"/>
    <property type="match status" value="1"/>
</dbReference>